<keyword evidence="3" id="KW-1185">Reference proteome</keyword>
<feature type="signal peptide" evidence="1">
    <location>
        <begin position="1"/>
        <end position="21"/>
    </location>
</feature>
<keyword evidence="1" id="KW-0732">Signal</keyword>
<dbReference type="Pfam" id="PF15890">
    <property type="entry name" value="Peptidase_Mx1"/>
    <property type="match status" value="1"/>
</dbReference>
<dbReference type="Proteomes" id="UP000256373">
    <property type="component" value="Unassembled WGS sequence"/>
</dbReference>
<comment type="caution">
    <text evidence="2">The sequence shown here is derived from an EMBL/GenBank/DDBJ whole genome shotgun (WGS) entry which is preliminary data.</text>
</comment>
<feature type="chain" id="PRO_5017539886" description="Substrate import-associated zinc metallohydrolase lipoprotein" evidence="1">
    <location>
        <begin position="22"/>
        <end position="308"/>
    </location>
</feature>
<evidence type="ECO:0000313" key="3">
    <source>
        <dbReference type="Proteomes" id="UP000256373"/>
    </source>
</evidence>
<dbReference type="OrthoDB" id="1113652at2"/>
<gene>
    <name evidence="2" type="ORF">DSL64_19430</name>
</gene>
<dbReference type="NCBIfam" id="TIGR04549">
    <property type="entry name" value="LP_HExxH_w_tonB"/>
    <property type="match status" value="1"/>
</dbReference>
<reference evidence="2 3" key="1">
    <citation type="submission" date="2018-07" db="EMBL/GenBank/DDBJ databases">
        <title>Dyadobacter roseus sp. nov., isolated from rose rhizosphere soil.</title>
        <authorList>
            <person name="Chen L."/>
        </authorList>
    </citation>
    <scope>NUCLEOTIDE SEQUENCE [LARGE SCALE GENOMIC DNA]</scope>
    <source>
        <strain evidence="2 3">RS19</strain>
    </source>
</reference>
<dbReference type="PROSITE" id="PS51257">
    <property type="entry name" value="PROKAR_LIPOPROTEIN"/>
    <property type="match status" value="1"/>
</dbReference>
<evidence type="ECO:0000313" key="2">
    <source>
        <dbReference type="EMBL" id="REA58917.1"/>
    </source>
</evidence>
<sequence>MKRLSGLFFSCLLLIASVVMISCKKEEIGNVDNIPGLGGDDWAKTPVDDWIFTNITTPYNIAVKYKWDQFEFDNVIKTLVPADEAQVIPLLTSIDKGWAKPYVEEAGKVFFNKYSPKLFVLSGSVEYNLDGSVTGGQAEGGRKIVMMGINRFKIKGMSGYSAATDSVYAKFFIFHVIQHEFGHILHQNKNYPQEYKTISAGKYYGANWINYNDRDAQRDGFISAYSASNFDDDFVEMIAVMLMEGKDGFDKIINSIPEGTTAKGTTRAQAQAALRQKEAMIVAYYKNSWSIDFYALQKKTRAAMVSMF</sequence>
<proteinExistence type="predicted"/>
<name>A0A3D8Y7H8_9BACT</name>
<dbReference type="AlphaFoldDB" id="A0A3D8Y7H8"/>
<organism evidence="2 3">
    <name type="scientific">Dyadobacter luteus</name>
    <dbReference type="NCBI Taxonomy" id="2259619"/>
    <lineage>
        <taxon>Bacteria</taxon>
        <taxon>Pseudomonadati</taxon>
        <taxon>Bacteroidota</taxon>
        <taxon>Cytophagia</taxon>
        <taxon>Cytophagales</taxon>
        <taxon>Spirosomataceae</taxon>
        <taxon>Dyadobacter</taxon>
    </lineage>
</organism>
<dbReference type="RefSeq" id="WP_115832669.1">
    <property type="nucleotide sequence ID" value="NZ_QNUL01000018.1"/>
</dbReference>
<dbReference type="Gene3D" id="3.40.390.70">
    <property type="match status" value="1"/>
</dbReference>
<accession>A0A3D8Y7H8</accession>
<protein>
    <recommendedName>
        <fullName evidence="4">Substrate import-associated zinc metallohydrolase lipoprotein</fullName>
    </recommendedName>
</protein>
<evidence type="ECO:0008006" key="4">
    <source>
        <dbReference type="Google" id="ProtNLM"/>
    </source>
</evidence>
<dbReference type="EMBL" id="QNUL01000018">
    <property type="protein sequence ID" value="REA58917.1"/>
    <property type="molecule type" value="Genomic_DNA"/>
</dbReference>
<evidence type="ECO:0000256" key="1">
    <source>
        <dbReference type="SAM" id="SignalP"/>
    </source>
</evidence>
<dbReference type="InterPro" id="IPR030890">
    <property type="entry name" value="LP_HExxH_w_TonB"/>
</dbReference>